<dbReference type="OrthoDB" id="5981048at2759"/>
<feature type="non-terminal residue" evidence="2">
    <location>
        <position position="1"/>
    </location>
</feature>
<proteinExistence type="predicted"/>
<feature type="compositionally biased region" description="Low complexity" evidence="1">
    <location>
        <begin position="104"/>
        <end position="119"/>
    </location>
</feature>
<reference evidence="2 3" key="1">
    <citation type="submission" date="2015-09" db="EMBL/GenBank/DDBJ databases">
        <title>Draft genome of the scarab beetle Oryctes borbonicus.</title>
        <authorList>
            <person name="Meyer J.M."/>
            <person name="Markov G.V."/>
            <person name="Baskaran P."/>
            <person name="Herrmann M."/>
            <person name="Sommer R.J."/>
            <person name="Roedelsperger C."/>
        </authorList>
    </citation>
    <scope>NUCLEOTIDE SEQUENCE [LARGE SCALE GENOMIC DNA]</scope>
    <source>
        <strain evidence="2">OB123</strain>
        <tissue evidence="2">Whole animal</tissue>
    </source>
</reference>
<sequence>TPQQRVTRLGHFLNQWGPEAQAVVDASRPITKEDEKLTIVGTAPSNPDQSKLSKVESGEKHEKDERRGTIADSKKHSAERRKSSVQKISSKTSATELPDKRRASVSSAQRSKRSSQTSSGMVVKEGSAIGDNQILEETASQIEKENESAGTEPPAASPKQSKGFAPSPVTSAQVSAKPSNSSKTSKGSGATTEAAEPSSPTPGPEEVPAEASAPPSPTDE</sequence>
<dbReference type="EMBL" id="LJIG01002378">
    <property type="protein sequence ID" value="KRT84562.1"/>
    <property type="molecule type" value="Genomic_DNA"/>
</dbReference>
<evidence type="ECO:0000256" key="1">
    <source>
        <dbReference type="SAM" id="MobiDB-lite"/>
    </source>
</evidence>
<accession>A0A0T6BB47</accession>
<feature type="compositionally biased region" description="Low complexity" evidence="1">
    <location>
        <begin position="177"/>
        <end position="192"/>
    </location>
</feature>
<organism evidence="2 3">
    <name type="scientific">Oryctes borbonicus</name>
    <dbReference type="NCBI Taxonomy" id="1629725"/>
    <lineage>
        <taxon>Eukaryota</taxon>
        <taxon>Metazoa</taxon>
        <taxon>Ecdysozoa</taxon>
        <taxon>Arthropoda</taxon>
        <taxon>Hexapoda</taxon>
        <taxon>Insecta</taxon>
        <taxon>Pterygota</taxon>
        <taxon>Neoptera</taxon>
        <taxon>Endopterygota</taxon>
        <taxon>Coleoptera</taxon>
        <taxon>Polyphaga</taxon>
        <taxon>Scarabaeiformia</taxon>
        <taxon>Scarabaeidae</taxon>
        <taxon>Dynastinae</taxon>
        <taxon>Oryctes</taxon>
    </lineage>
</organism>
<feature type="compositionally biased region" description="Polar residues" evidence="1">
    <location>
        <begin position="85"/>
        <end position="95"/>
    </location>
</feature>
<dbReference type="AlphaFoldDB" id="A0A0T6BB47"/>
<gene>
    <name evidence="2" type="ORF">AMK59_2493</name>
</gene>
<comment type="caution">
    <text evidence="2">The sequence shown here is derived from an EMBL/GenBank/DDBJ whole genome shotgun (WGS) entry which is preliminary data.</text>
</comment>
<evidence type="ECO:0000313" key="2">
    <source>
        <dbReference type="EMBL" id="KRT84562.1"/>
    </source>
</evidence>
<keyword evidence="3" id="KW-1185">Reference proteome</keyword>
<dbReference type="Proteomes" id="UP000051574">
    <property type="component" value="Unassembled WGS sequence"/>
</dbReference>
<feature type="region of interest" description="Disordered" evidence="1">
    <location>
        <begin position="36"/>
        <end position="220"/>
    </location>
</feature>
<name>A0A0T6BB47_9SCAR</name>
<protein>
    <submittedName>
        <fullName evidence="2">Uncharacterized protein</fullName>
    </submittedName>
</protein>
<evidence type="ECO:0000313" key="3">
    <source>
        <dbReference type="Proteomes" id="UP000051574"/>
    </source>
</evidence>
<feature type="compositionally biased region" description="Basic and acidic residues" evidence="1">
    <location>
        <begin position="51"/>
        <end position="82"/>
    </location>
</feature>